<dbReference type="EMBL" id="CM055731">
    <property type="protein sequence ID" value="KAJ8013381.1"/>
    <property type="molecule type" value="Genomic_DNA"/>
</dbReference>
<name>A0ACC2HBU7_DALPE</name>
<reference evidence="1" key="1">
    <citation type="submission" date="2021-05" db="EMBL/GenBank/DDBJ databases">
        <authorList>
            <person name="Pan Q."/>
            <person name="Jouanno E."/>
            <person name="Zahm M."/>
            <person name="Klopp C."/>
            <person name="Cabau C."/>
            <person name="Louis A."/>
            <person name="Berthelot C."/>
            <person name="Parey E."/>
            <person name="Roest Crollius H."/>
            <person name="Montfort J."/>
            <person name="Robinson-Rechavi M."/>
            <person name="Bouchez O."/>
            <person name="Lampietro C."/>
            <person name="Lopez Roques C."/>
            <person name="Donnadieu C."/>
            <person name="Postlethwait J."/>
            <person name="Bobe J."/>
            <person name="Dillon D."/>
            <person name="Chandos A."/>
            <person name="von Hippel F."/>
            <person name="Guiguen Y."/>
        </authorList>
    </citation>
    <scope>NUCLEOTIDE SEQUENCE</scope>
    <source>
        <strain evidence="1">YG-Jan2019</strain>
    </source>
</reference>
<organism evidence="1 2">
    <name type="scientific">Dallia pectoralis</name>
    <name type="common">Alaska blackfish</name>
    <dbReference type="NCBI Taxonomy" id="75939"/>
    <lineage>
        <taxon>Eukaryota</taxon>
        <taxon>Metazoa</taxon>
        <taxon>Chordata</taxon>
        <taxon>Craniata</taxon>
        <taxon>Vertebrata</taxon>
        <taxon>Euteleostomi</taxon>
        <taxon>Actinopterygii</taxon>
        <taxon>Neopterygii</taxon>
        <taxon>Teleostei</taxon>
        <taxon>Protacanthopterygii</taxon>
        <taxon>Esociformes</taxon>
        <taxon>Umbridae</taxon>
        <taxon>Dallia</taxon>
    </lineage>
</organism>
<evidence type="ECO:0000313" key="2">
    <source>
        <dbReference type="Proteomes" id="UP001157502"/>
    </source>
</evidence>
<evidence type="ECO:0000313" key="1">
    <source>
        <dbReference type="EMBL" id="KAJ8013381.1"/>
    </source>
</evidence>
<proteinExistence type="predicted"/>
<sequence>MSGLSDQIVNEDETSYYEDKTWVQCESPGCLKWRLIVLEAGAELDQDKPWFCHMNPDPLFSHCSIPQMPFPTESQFSEKHLKIVYSLLPVGSLVLAKACKWPWWPAILSPDPSEEEYTRLDCDGCVVYYHVEFLGKPRTRYWAEAKHVEPYRGSFAKCRKLRGARRKSYEVALDEAMKVKEMGCEERLQMCHFQQQQESLRQAQTLMQEIEKMLKHCSDQQESQVQMIRLWDTGVVEDGDTLVIEGFSDLVSATGCKWTVLAGPGDTISLVFTDFQMDEKHDYVEVEGSELLSIW</sequence>
<gene>
    <name evidence="1" type="ORF">DPEC_G00052680</name>
</gene>
<dbReference type="Proteomes" id="UP001157502">
    <property type="component" value="Chromosome 4"/>
</dbReference>
<comment type="caution">
    <text evidence="1">The sequence shown here is derived from an EMBL/GenBank/DDBJ whole genome shotgun (WGS) entry which is preliminary data.</text>
</comment>
<accession>A0ACC2HBU7</accession>
<keyword evidence="2" id="KW-1185">Reference proteome</keyword>
<protein>
    <submittedName>
        <fullName evidence="1">Uncharacterized protein</fullName>
    </submittedName>
</protein>